<feature type="transmembrane region" description="Helical" evidence="7">
    <location>
        <begin position="6"/>
        <end position="26"/>
    </location>
</feature>
<proteinExistence type="inferred from homology"/>
<feature type="transmembrane region" description="Helical" evidence="7">
    <location>
        <begin position="311"/>
        <end position="333"/>
    </location>
</feature>
<feature type="transmembrane region" description="Helical" evidence="7">
    <location>
        <begin position="116"/>
        <end position="136"/>
    </location>
</feature>
<dbReference type="OrthoDB" id="9781411at2"/>
<evidence type="ECO:0000256" key="1">
    <source>
        <dbReference type="ARBA" id="ARBA00004141"/>
    </source>
</evidence>
<keyword evidence="5 7" id="KW-1133">Transmembrane helix</keyword>
<feature type="transmembrane region" description="Helical" evidence="7">
    <location>
        <begin position="88"/>
        <end position="110"/>
    </location>
</feature>
<evidence type="ECO:0000313" key="10">
    <source>
        <dbReference type="Proteomes" id="UP000292939"/>
    </source>
</evidence>
<dbReference type="KEGG" id="hgr:DW355_01635"/>
<dbReference type="Proteomes" id="UP000292939">
    <property type="component" value="Chromosome"/>
</dbReference>
<organism evidence="9 10">
    <name type="scientific">Hylemonella gracilis</name>
    <dbReference type="NCBI Taxonomy" id="80880"/>
    <lineage>
        <taxon>Bacteria</taxon>
        <taxon>Pseudomonadati</taxon>
        <taxon>Pseudomonadota</taxon>
        <taxon>Betaproteobacteria</taxon>
        <taxon>Burkholderiales</taxon>
        <taxon>Comamonadaceae</taxon>
        <taxon>Hylemonella</taxon>
    </lineage>
</organism>
<feature type="transmembrane region" description="Helical" evidence="7">
    <location>
        <begin position="33"/>
        <end position="51"/>
    </location>
</feature>
<keyword evidence="4 7" id="KW-0812">Transmembrane</keyword>
<dbReference type="InterPro" id="IPR036291">
    <property type="entry name" value="NAD(P)-bd_dom_sf"/>
</dbReference>
<dbReference type="Gene3D" id="1.20.1530.20">
    <property type="match status" value="1"/>
</dbReference>
<comment type="similarity">
    <text evidence="2">Belongs to the monovalent cation:proton antiporter 2 (CPA2) transporter (TC 2.A.37) family.</text>
</comment>
<keyword evidence="3" id="KW-0813">Transport</keyword>
<dbReference type="NCBIfam" id="NF007950">
    <property type="entry name" value="PRK10669.1"/>
    <property type="match status" value="1"/>
</dbReference>
<dbReference type="GO" id="GO:1902600">
    <property type="term" value="P:proton transmembrane transport"/>
    <property type="evidence" value="ECO:0007669"/>
    <property type="project" value="InterPro"/>
</dbReference>
<feature type="transmembrane region" description="Helical" evidence="7">
    <location>
        <begin position="374"/>
        <end position="393"/>
    </location>
</feature>
<sequence>MPHDVSLIATIAFGFGIAMVLGLLATKLNMPPLVGYLVAGIVVGPNSPGFVADVGLAGQLAEIGVMLLMFGVGLHFSLQDLMAVRRIAVPGAIVQIAVATTLGMAVSWFWDWGLGGSLVFGLCLSVASTVVLLRALEAKNLLKSVNGQIAVGWLVVEDLVMVLVLVLMPAVAEVLAPPSPGAVHTFSMGDIGTTVGITLAKVTAFVVLMLVVGRRVLPRLLWWVARTGSRELFTLSVVAVAVGVAFGAARLFDVSFALGAFFAGMMMRESEFSHRAADESLPLRDAFAVLFFVSVGMLFDPAVIIQQPLKLLAVVTIILVGKTVAAVAIVLLFRYPFNTALTVGASLAQIGEFSFILAGMGVALHMMPAEGQSLVLAGALISIALNASLFAAVDPIRRWLLARSEFARRLELRDDPLSELPMSTDPRLLTKQVVLVGYGRVGRRIARSLSENHIPYVVAEQNRELVDALRKKGVPAVSGDAQTPEVLIQAHVTRAAMLVIAIPDTVNVRQMVEIARQLNPEIQIVLRTHNDEEAELLQKETQGTVFQGEHELARGMTDHVLKQLLPGHARGH</sequence>
<dbReference type="RefSeq" id="WP_131277481.1">
    <property type="nucleotide sequence ID" value="NZ_CP031395.1"/>
</dbReference>
<dbReference type="PANTHER" id="PTHR42751">
    <property type="entry name" value="SODIUM/HYDROGEN EXCHANGER FAMILY/TRKA DOMAIN PROTEIN"/>
    <property type="match status" value="1"/>
</dbReference>
<feature type="domain" description="RCK N-terminal" evidence="8">
    <location>
        <begin position="430"/>
        <end position="552"/>
    </location>
</feature>
<protein>
    <submittedName>
        <fullName evidence="9">Kef family K(+) transporter</fullName>
    </submittedName>
</protein>
<accession>A0A4P6UF39</accession>
<keyword evidence="6 7" id="KW-0472">Membrane</keyword>
<dbReference type="SUPFAM" id="SSF51735">
    <property type="entry name" value="NAD(P)-binding Rossmann-fold domains"/>
    <property type="match status" value="1"/>
</dbReference>
<evidence type="ECO:0000256" key="5">
    <source>
        <dbReference type="ARBA" id="ARBA00022989"/>
    </source>
</evidence>
<evidence type="ECO:0000259" key="8">
    <source>
        <dbReference type="PROSITE" id="PS51201"/>
    </source>
</evidence>
<evidence type="ECO:0000256" key="3">
    <source>
        <dbReference type="ARBA" id="ARBA00022448"/>
    </source>
</evidence>
<dbReference type="GO" id="GO:0006813">
    <property type="term" value="P:potassium ion transport"/>
    <property type="evidence" value="ECO:0007669"/>
    <property type="project" value="InterPro"/>
</dbReference>
<feature type="transmembrane region" description="Helical" evidence="7">
    <location>
        <begin position="57"/>
        <end position="76"/>
    </location>
</feature>
<reference evidence="9 10" key="1">
    <citation type="submission" date="2018-07" db="EMBL/GenBank/DDBJ databases">
        <title>Exploring interactions and the metabolic potential of the ultra-small soil bacteria Hylemonella gracilis.</title>
        <authorList>
            <person name="Tyc O."/>
            <person name="Kulkarni P."/>
            <person name="Gawehns F."/>
            <person name="Hundscheid M."/>
            <person name="Zweers H."/>
            <person name="Garbeva P."/>
        </authorList>
    </citation>
    <scope>NUCLEOTIDE SEQUENCE [LARGE SCALE GENOMIC DNA]</scope>
    <source>
        <strain evidence="9 10">NS1</strain>
    </source>
</reference>
<dbReference type="Pfam" id="PF02254">
    <property type="entry name" value="TrkA_N"/>
    <property type="match status" value="1"/>
</dbReference>
<evidence type="ECO:0000256" key="7">
    <source>
        <dbReference type="SAM" id="Phobius"/>
    </source>
</evidence>
<feature type="transmembrane region" description="Helical" evidence="7">
    <location>
        <begin position="286"/>
        <end position="304"/>
    </location>
</feature>
<comment type="subcellular location">
    <subcellularLocation>
        <location evidence="1">Membrane</location>
        <topology evidence="1">Multi-pass membrane protein</topology>
    </subcellularLocation>
</comment>
<evidence type="ECO:0000313" key="9">
    <source>
        <dbReference type="EMBL" id="QBK03642.1"/>
    </source>
</evidence>
<evidence type="ECO:0000256" key="4">
    <source>
        <dbReference type="ARBA" id="ARBA00022692"/>
    </source>
</evidence>
<feature type="transmembrane region" description="Helical" evidence="7">
    <location>
        <begin position="191"/>
        <end position="212"/>
    </location>
</feature>
<dbReference type="InterPro" id="IPR038770">
    <property type="entry name" value="Na+/solute_symporter_sf"/>
</dbReference>
<dbReference type="InterPro" id="IPR003148">
    <property type="entry name" value="RCK_N"/>
</dbReference>
<feature type="transmembrane region" description="Helical" evidence="7">
    <location>
        <begin position="233"/>
        <end position="266"/>
    </location>
</feature>
<dbReference type="PROSITE" id="PS51201">
    <property type="entry name" value="RCK_N"/>
    <property type="match status" value="1"/>
</dbReference>
<dbReference type="Pfam" id="PF00999">
    <property type="entry name" value="Na_H_Exchanger"/>
    <property type="match status" value="1"/>
</dbReference>
<dbReference type="GO" id="GO:0015297">
    <property type="term" value="F:antiporter activity"/>
    <property type="evidence" value="ECO:0007669"/>
    <property type="project" value="InterPro"/>
</dbReference>
<gene>
    <name evidence="9" type="ORF">DW355_01635</name>
</gene>
<dbReference type="InterPro" id="IPR006153">
    <property type="entry name" value="Cation/H_exchanger_TM"/>
</dbReference>
<dbReference type="GO" id="GO:0016020">
    <property type="term" value="C:membrane"/>
    <property type="evidence" value="ECO:0007669"/>
    <property type="project" value="UniProtKB-SubCell"/>
</dbReference>
<dbReference type="Gene3D" id="3.40.50.720">
    <property type="entry name" value="NAD(P)-binding Rossmann-like Domain"/>
    <property type="match status" value="1"/>
</dbReference>
<dbReference type="AlphaFoldDB" id="A0A4P6UF39"/>
<feature type="transmembrane region" description="Helical" evidence="7">
    <location>
        <begin position="339"/>
        <end position="362"/>
    </location>
</feature>
<name>A0A4P6UF39_9BURK</name>
<dbReference type="PANTHER" id="PTHR42751:SF1">
    <property type="entry name" value="CATION_PROTON ANTIPORTER YBAL-RELATED"/>
    <property type="match status" value="1"/>
</dbReference>
<feature type="transmembrane region" description="Helical" evidence="7">
    <location>
        <begin position="148"/>
        <end position="171"/>
    </location>
</feature>
<dbReference type="EMBL" id="CP031395">
    <property type="protein sequence ID" value="QBK03642.1"/>
    <property type="molecule type" value="Genomic_DNA"/>
</dbReference>
<evidence type="ECO:0000256" key="2">
    <source>
        <dbReference type="ARBA" id="ARBA00005551"/>
    </source>
</evidence>
<evidence type="ECO:0000256" key="6">
    <source>
        <dbReference type="ARBA" id="ARBA00023136"/>
    </source>
</evidence>